<proteinExistence type="predicted"/>
<comment type="caution">
    <text evidence="1">The sequence shown here is derived from an EMBL/GenBank/DDBJ whole genome shotgun (WGS) entry which is preliminary data.</text>
</comment>
<evidence type="ECO:0000313" key="2">
    <source>
        <dbReference type="Proteomes" id="UP000655366"/>
    </source>
</evidence>
<organism evidence="1 2">
    <name type="scientific">Arthrobacter terrae</name>
    <dbReference type="NCBI Taxonomy" id="2935737"/>
    <lineage>
        <taxon>Bacteria</taxon>
        <taxon>Bacillati</taxon>
        <taxon>Actinomycetota</taxon>
        <taxon>Actinomycetes</taxon>
        <taxon>Micrococcales</taxon>
        <taxon>Micrococcaceae</taxon>
        <taxon>Arthrobacter</taxon>
    </lineage>
</organism>
<accession>A0A931CMY1</accession>
<dbReference type="RefSeq" id="WP_196395804.1">
    <property type="nucleotide sequence ID" value="NZ_JADNYM010000006.1"/>
</dbReference>
<protein>
    <submittedName>
        <fullName evidence="1">Uncharacterized protein</fullName>
    </submittedName>
</protein>
<keyword evidence="2" id="KW-1185">Reference proteome</keyword>
<sequence length="342" mass="37879">MADKCPECGAPLRSDGFCDLYCHKIPKDPLPRFAYADDGVRIGTGQRPLHPVKRIKLYQFMQEWREQSISEQEIRDEILATLRGRNDVDIEHMVELVLELLESTEEVTCLEIEPTAWDRGPEKSAGVFLRVGPGQWFAAGNLTLKSVSLLVSLLLATHGLPHGILAVKDSVKAVKLSKALTRALVTLPEGSVEWEVFESLNLSLSIIPLMSARTTRRRSVSGLRQLRILPRRSIVTKSRYIGPLKDFKAETWSNMIYVVKCGASVFNTTTNAAPGGWIALTRHNHGYRPFKTVVEIGERRAGKGATNSAVDRAAVRDYATVPASGMLHIGHRDTPGKSRCGN</sequence>
<reference evidence="1 2" key="1">
    <citation type="submission" date="2020-11" db="EMBL/GenBank/DDBJ databases">
        <title>Arthrobacter antarcticus sp. nov., isolated from Antarctic Soil.</title>
        <authorList>
            <person name="Li J."/>
        </authorList>
    </citation>
    <scope>NUCLEOTIDE SEQUENCE [LARGE SCALE GENOMIC DNA]</scope>
    <source>
        <strain evidence="1 2">Z1-20</strain>
    </source>
</reference>
<gene>
    <name evidence="1" type="ORF">IV500_05350</name>
</gene>
<dbReference type="Proteomes" id="UP000655366">
    <property type="component" value="Unassembled WGS sequence"/>
</dbReference>
<dbReference type="EMBL" id="JADNYM010000006">
    <property type="protein sequence ID" value="MBG0738846.1"/>
    <property type="molecule type" value="Genomic_DNA"/>
</dbReference>
<name>A0A931CMY1_9MICC</name>
<evidence type="ECO:0000313" key="1">
    <source>
        <dbReference type="EMBL" id="MBG0738846.1"/>
    </source>
</evidence>
<dbReference type="AlphaFoldDB" id="A0A931CMY1"/>